<dbReference type="KEGG" id="ssyi:EKG83_31410"/>
<dbReference type="CDD" id="cd17324">
    <property type="entry name" value="MFS_NepI_like"/>
    <property type="match status" value="1"/>
</dbReference>
<dbReference type="PANTHER" id="PTHR43271">
    <property type="entry name" value="BLL2771 PROTEIN"/>
    <property type="match status" value="1"/>
</dbReference>
<dbReference type="GO" id="GO:0022857">
    <property type="term" value="F:transmembrane transporter activity"/>
    <property type="evidence" value="ECO:0007669"/>
    <property type="project" value="InterPro"/>
</dbReference>
<proteinExistence type="inferred from homology"/>
<evidence type="ECO:0000256" key="8">
    <source>
        <dbReference type="SAM" id="MobiDB-lite"/>
    </source>
</evidence>
<evidence type="ECO:0000256" key="6">
    <source>
        <dbReference type="ARBA" id="ARBA00022989"/>
    </source>
</evidence>
<gene>
    <name evidence="11" type="ORF">EKG83_31410</name>
</gene>
<keyword evidence="12" id="KW-1185">Reference proteome</keyword>
<sequence>MPSRLAAATTATGLATFALLYAPQPVLPLLAAEFGLTPGSASLAVSAATGSLAVAVIPVAVLAERVGRRRVIVWSVFASAVLGLLLPLAPTYPAFLALRVLQGVATAGVPAVAMAYLADEAAAVGAAIGALIAGNSAGGMVGRLLAGVASDWLDWRAGLALVGAFGLGCAAVAALLPRGKPVVRRPGGLRVALSDPVLLCQYAVAVLGVAAFVSLFNVVAFRLTGPLGVSAGAASLVFLAYAAGGACSAVAGRLADRHGRAPVALTALGVTALGALTTLPDELVLVAVGLALFTGGFFAAHSVAGGWVGARARVKGPASGMYLFAFYVGSSAGGTAGSAAYGSWGWPGLVAVVTSWLALAALAVVVARRLEVTRRTGGGSPRCDRGTGGSSRTSGPRSAAGPGPVR</sequence>
<dbReference type="PANTHER" id="PTHR43271:SF1">
    <property type="entry name" value="INNER MEMBRANE TRANSPORT PROTEIN YNFM"/>
    <property type="match status" value="1"/>
</dbReference>
<evidence type="ECO:0000259" key="10">
    <source>
        <dbReference type="PROSITE" id="PS50850"/>
    </source>
</evidence>
<dbReference type="Proteomes" id="UP000325787">
    <property type="component" value="Chromosome"/>
</dbReference>
<reference evidence="12" key="1">
    <citation type="journal article" date="2021" name="Curr. Microbiol.">
        <title>Complete genome of nocamycin-producing strain Saccharothrix syringae NRRL B-16468 reveals the biosynthetic potential for secondary metabolites.</title>
        <authorList>
            <person name="Mo X."/>
            <person name="Yang S."/>
        </authorList>
    </citation>
    <scope>NUCLEOTIDE SEQUENCE [LARGE SCALE GENOMIC DNA]</scope>
    <source>
        <strain evidence="12">ATCC 51364 / DSM 43886 / JCM 6844 / KCTC 9398 / NBRC 14523 / NRRL B-16468 / INA 2240</strain>
    </source>
</reference>
<dbReference type="Gene3D" id="1.20.1250.20">
    <property type="entry name" value="MFS general substrate transporter like domains"/>
    <property type="match status" value="1"/>
</dbReference>
<feature type="transmembrane region" description="Helical" evidence="9">
    <location>
        <begin position="157"/>
        <end position="176"/>
    </location>
</feature>
<keyword evidence="5 9" id="KW-0812">Transmembrane</keyword>
<evidence type="ECO:0000256" key="5">
    <source>
        <dbReference type="ARBA" id="ARBA00022692"/>
    </source>
</evidence>
<dbReference type="InterPro" id="IPR020846">
    <property type="entry name" value="MFS_dom"/>
</dbReference>
<feature type="transmembrane region" description="Helical" evidence="9">
    <location>
        <begin position="348"/>
        <end position="367"/>
    </location>
</feature>
<feature type="region of interest" description="Disordered" evidence="8">
    <location>
        <begin position="375"/>
        <end position="406"/>
    </location>
</feature>
<evidence type="ECO:0000256" key="2">
    <source>
        <dbReference type="ARBA" id="ARBA00008335"/>
    </source>
</evidence>
<accession>A0A5Q0H513</accession>
<evidence type="ECO:0000256" key="4">
    <source>
        <dbReference type="ARBA" id="ARBA00022475"/>
    </source>
</evidence>
<name>A0A5Q0H513_SACSY</name>
<feature type="domain" description="Major facilitator superfamily (MFS) profile" evidence="10">
    <location>
        <begin position="4"/>
        <end position="373"/>
    </location>
</feature>
<dbReference type="PROSITE" id="PS50850">
    <property type="entry name" value="MFS"/>
    <property type="match status" value="1"/>
</dbReference>
<evidence type="ECO:0000313" key="11">
    <source>
        <dbReference type="EMBL" id="QFZ21297.1"/>
    </source>
</evidence>
<feature type="transmembrane region" description="Helical" evidence="9">
    <location>
        <begin position="41"/>
        <end position="62"/>
    </location>
</feature>
<dbReference type="Pfam" id="PF07690">
    <property type="entry name" value="MFS_1"/>
    <property type="match status" value="1"/>
</dbReference>
<organism evidence="11 12">
    <name type="scientific">Saccharothrix syringae</name>
    <name type="common">Nocardiopsis syringae</name>
    <dbReference type="NCBI Taxonomy" id="103733"/>
    <lineage>
        <taxon>Bacteria</taxon>
        <taxon>Bacillati</taxon>
        <taxon>Actinomycetota</taxon>
        <taxon>Actinomycetes</taxon>
        <taxon>Pseudonocardiales</taxon>
        <taxon>Pseudonocardiaceae</taxon>
        <taxon>Saccharothrix</taxon>
    </lineage>
</organism>
<dbReference type="InterPro" id="IPR036259">
    <property type="entry name" value="MFS_trans_sf"/>
</dbReference>
<keyword evidence="7 9" id="KW-0472">Membrane</keyword>
<feature type="transmembrane region" description="Helical" evidence="9">
    <location>
        <begin position="227"/>
        <end position="251"/>
    </location>
</feature>
<dbReference type="SUPFAM" id="SSF103473">
    <property type="entry name" value="MFS general substrate transporter"/>
    <property type="match status" value="1"/>
</dbReference>
<keyword evidence="6 9" id="KW-1133">Transmembrane helix</keyword>
<feature type="transmembrane region" description="Helical" evidence="9">
    <location>
        <begin position="71"/>
        <end position="90"/>
    </location>
</feature>
<feature type="transmembrane region" description="Helical" evidence="9">
    <location>
        <begin position="124"/>
        <end position="145"/>
    </location>
</feature>
<evidence type="ECO:0000256" key="7">
    <source>
        <dbReference type="ARBA" id="ARBA00023136"/>
    </source>
</evidence>
<comment type="subcellular location">
    <subcellularLocation>
        <location evidence="1">Cell membrane</location>
        <topology evidence="1">Multi-pass membrane protein</topology>
    </subcellularLocation>
</comment>
<dbReference type="OrthoDB" id="63984at2"/>
<evidence type="ECO:0000256" key="9">
    <source>
        <dbReference type="SAM" id="Phobius"/>
    </source>
</evidence>
<evidence type="ECO:0000256" key="3">
    <source>
        <dbReference type="ARBA" id="ARBA00022448"/>
    </source>
</evidence>
<dbReference type="InterPro" id="IPR011701">
    <property type="entry name" value="MFS"/>
</dbReference>
<dbReference type="PROSITE" id="PS00216">
    <property type="entry name" value="SUGAR_TRANSPORT_1"/>
    <property type="match status" value="1"/>
</dbReference>
<protein>
    <submittedName>
        <fullName evidence="11">MFS transporter</fullName>
    </submittedName>
</protein>
<evidence type="ECO:0000313" key="12">
    <source>
        <dbReference type="Proteomes" id="UP000325787"/>
    </source>
</evidence>
<feature type="transmembrane region" description="Helical" evidence="9">
    <location>
        <begin position="263"/>
        <end position="279"/>
    </location>
</feature>
<dbReference type="InterPro" id="IPR005829">
    <property type="entry name" value="Sugar_transporter_CS"/>
</dbReference>
<evidence type="ECO:0000256" key="1">
    <source>
        <dbReference type="ARBA" id="ARBA00004651"/>
    </source>
</evidence>
<feature type="transmembrane region" description="Helical" evidence="9">
    <location>
        <begin position="96"/>
        <end position="117"/>
    </location>
</feature>
<keyword evidence="3" id="KW-0813">Transport</keyword>
<feature type="transmembrane region" description="Helical" evidence="9">
    <location>
        <begin position="322"/>
        <end position="342"/>
    </location>
</feature>
<keyword evidence="4" id="KW-1003">Cell membrane</keyword>
<feature type="compositionally biased region" description="Low complexity" evidence="8">
    <location>
        <begin position="390"/>
        <end position="406"/>
    </location>
</feature>
<dbReference type="RefSeq" id="WP_084716164.1">
    <property type="nucleotide sequence ID" value="NZ_CP034550.1"/>
</dbReference>
<comment type="similarity">
    <text evidence="2">Belongs to the major facilitator superfamily.</text>
</comment>
<dbReference type="EMBL" id="CP034550">
    <property type="protein sequence ID" value="QFZ21297.1"/>
    <property type="molecule type" value="Genomic_DNA"/>
</dbReference>
<dbReference type="AlphaFoldDB" id="A0A5Q0H513"/>
<feature type="transmembrane region" description="Helical" evidence="9">
    <location>
        <begin position="197"/>
        <end position="221"/>
    </location>
</feature>
<feature type="transmembrane region" description="Helical" evidence="9">
    <location>
        <begin position="285"/>
        <end position="310"/>
    </location>
</feature>
<dbReference type="GO" id="GO:0005886">
    <property type="term" value="C:plasma membrane"/>
    <property type="evidence" value="ECO:0007669"/>
    <property type="project" value="UniProtKB-SubCell"/>
</dbReference>